<dbReference type="SUPFAM" id="SSF52540">
    <property type="entry name" value="P-loop containing nucleoside triphosphate hydrolases"/>
    <property type="match status" value="1"/>
</dbReference>
<dbReference type="InterPro" id="IPR005331">
    <property type="entry name" value="Sulfotransferase"/>
</dbReference>
<evidence type="ECO:0000256" key="2">
    <source>
        <dbReference type="ARBA" id="ARBA00010569"/>
    </source>
</evidence>
<name>A0AAE1FUC3_PETCI</name>
<dbReference type="Pfam" id="PF03567">
    <property type="entry name" value="Sulfotransfer_2"/>
    <property type="match status" value="1"/>
</dbReference>
<gene>
    <name evidence="11" type="ORF">Pcinc_015722</name>
</gene>
<keyword evidence="9" id="KW-0325">Glycoprotein</keyword>
<organism evidence="11 12">
    <name type="scientific">Petrolisthes cinctipes</name>
    <name type="common">Flat porcelain crab</name>
    <dbReference type="NCBI Taxonomy" id="88211"/>
    <lineage>
        <taxon>Eukaryota</taxon>
        <taxon>Metazoa</taxon>
        <taxon>Ecdysozoa</taxon>
        <taxon>Arthropoda</taxon>
        <taxon>Crustacea</taxon>
        <taxon>Multicrustacea</taxon>
        <taxon>Malacostraca</taxon>
        <taxon>Eumalacostraca</taxon>
        <taxon>Eucarida</taxon>
        <taxon>Decapoda</taxon>
        <taxon>Pleocyemata</taxon>
        <taxon>Anomura</taxon>
        <taxon>Galatheoidea</taxon>
        <taxon>Porcellanidae</taxon>
        <taxon>Petrolisthes</taxon>
    </lineage>
</organism>
<evidence type="ECO:0000256" key="10">
    <source>
        <dbReference type="SAM" id="MobiDB-lite"/>
    </source>
</evidence>
<reference evidence="11" key="1">
    <citation type="submission" date="2023-10" db="EMBL/GenBank/DDBJ databases">
        <title>Genome assemblies of two species of porcelain crab, Petrolisthes cinctipes and Petrolisthes manimaculis (Anomura: Porcellanidae).</title>
        <authorList>
            <person name="Angst P."/>
        </authorList>
    </citation>
    <scope>NUCLEOTIDE SEQUENCE</scope>
    <source>
        <strain evidence="11">PB745_01</strain>
        <tissue evidence="11">Gill</tissue>
    </source>
</reference>
<comment type="caution">
    <text evidence="11">The sequence shown here is derived from an EMBL/GenBank/DDBJ whole genome shotgun (WGS) entry which is preliminary data.</text>
</comment>
<protein>
    <recommendedName>
        <fullName evidence="13">Heparan sulfate 2-O-sulfotransferase pipe</fullName>
    </recommendedName>
</protein>
<dbReference type="InterPro" id="IPR007734">
    <property type="entry name" value="Heparan_SO4_2-O-STrfase"/>
</dbReference>
<evidence type="ECO:0000256" key="9">
    <source>
        <dbReference type="ARBA" id="ARBA00023180"/>
    </source>
</evidence>
<dbReference type="Proteomes" id="UP001286313">
    <property type="component" value="Unassembled WGS sequence"/>
</dbReference>
<evidence type="ECO:0000256" key="8">
    <source>
        <dbReference type="ARBA" id="ARBA00023136"/>
    </source>
</evidence>
<keyword evidence="6" id="KW-1133">Transmembrane helix</keyword>
<sequence>MPEPVRRQVRVLCCCVIILLVVAYTTSNHWSVQQEWFTKDTRHHTPHHEPSTSSSNHRLRESERGKEDTTMDLLFFNRIPKTGSEMLVLLLQWLQGYNTFRHIRLKNSIKRHLTYTQQRKLAQEVREKLQESSVDVSRVSFDRHVHFTNFTSLGLNTMPVYLNLIRDPVEKMASRFYYARVTPPPGAVTPSGYHPPPQPPYTTLEECVNNQGSQCTFITGQQYDLTIPYFCGHQQFCRELNSESALRQAQHNVEAWYAVVGVLEDINSTLTVLHHKLPQFFHGVTDIYYNELLAPHHNKNWNRPKTTPEVEEVLKKNLTLEYEFYNFIRQRLNLQYQHIQTTQH</sequence>
<evidence type="ECO:0008006" key="13">
    <source>
        <dbReference type="Google" id="ProtNLM"/>
    </source>
</evidence>
<dbReference type="AlphaFoldDB" id="A0AAE1FUC3"/>
<evidence type="ECO:0000256" key="6">
    <source>
        <dbReference type="ARBA" id="ARBA00022989"/>
    </source>
</evidence>
<dbReference type="GO" id="GO:0008146">
    <property type="term" value="F:sulfotransferase activity"/>
    <property type="evidence" value="ECO:0007669"/>
    <property type="project" value="InterPro"/>
</dbReference>
<keyword evidence="7" id="KW-0333">Golgi apparatus</keyword>
<keyword evidence="4" id="KW-0812">Transmembrane</keyword>
<dbReference type="Gene3D" id="3.40.50.300">
    <property type="entry name" value="P-loop containing nucleotide triphosphate hydrolases"/>
    <property type="match status" value="1"/>
</dbReference>
<keyword evidence="5" id="KW-0735">Signal-anchor</keyword>
<evidence type="ECO:0000256" key="4">
    <source>
        <dbReference type="ARBA" id="ARBA00022692"/>
    </source>
</evidence>
<evidence type="ECO:0000256" key="1">
    <source>
        <dbReference type="ARBA" id="ARBA00004323"/>
    </source>
</evidence>
<dbReference type="EMBL" id="JAWQEG010001402">
    <property type="protein sequence ID" value="KAK3879736.1"/>
    <property type="molecule type" value="Genomic_DNA"/>
</dbReference>
<accession>A0AAE1FUC3</accession>
<evidence type="ECO:0000256" key="3">
    <source>
        <dbReference type="ARBA" id="ARBA00022679"/>
    </source>
</evidence>
<evidence type="ECO:0000256" key="7">
    <source>
        <dbReference type="ARBA" id="ARBA00023034"/>
    </source>
</evidence>
<evidence type="ECO:0000256" key="5">
    <source>
        <dbReference type="ARBA" id="ARBA00022968"/>
    </source>
</evidence>
<feature type="region of interest" description="Disordered" evidence="10">
    <location>
        <begin position="41"/>
        <end position="66"/>
    </location>
</feature>
<evidence type="ECO:0000313" key="11">
    <source>
        <dbReference type="EMBL" id="KAK3879736.1"/>
    </source>
</evidence>
<dbReference type="InterPro" id="IPR027417">
    <property type="entry name" value="P-loop_NTPase"/>
</dbReference>
<comment type="subcellular location">
    <subcellularLocation>
        <location evidence="1">Golgi apparatus membrane</location>
        <topology evidence="1">Single-pass type II membrane protein</topology>
    </subcellularLocation>
</comment>
<keyword evidence="8" id="KW-0472">Membrane</keyword>
<dbReference type="GO" id="GO:0000139">
    <property type="term" value="C:Golgi membrane"/>
    <property type="evidence" value="ECO:0007669"/>
    <property type="project" value="UniProtKB-SubCell"/>
</dbReference>
<dbReference type="PANTHER" id="PTHR12129:SF15">
    <property type="entry name" value="URONYL 2-SULFOTRANSFERASE"/>
    <property type="match status" value="1"/>
</dbReference>
<keyword evidence="12" id="KW-1185">Reference proteome</keyword>
<comment type="similarity">
    <text evidence="2">Belongs to the sulfotransferase 3 family.</text>
</comment>
<dbReference type="PANTHER" id="PTHR12129">
    <property type="entry name" value="HEPARAN SULFATE 2-O-SULFOTRANSFERASE"/>
    <property type="match status" value="1"/>
</dbReference>
<evidence type="ECO:0000313" key="12">
    <source>
        <dbReference type="Proteomes" id="UP001286313"/>
    </source>
</evidence>
<keyword evidence="3" id="KW-0808">Transferase</keyword>
<proteinExistence type="inferred from homology"/>